<gene>
    <name evidence="2" type="ORF">AArcSl_2537</name>
</gene>
<dbReference type="GO" id="GO:0006779">
    <property type="term" value="P:porphyrin-containing compound biosynthetic process"/>
    <property type="evidence" value="ECO:0007669"/>
    <property type="project" value="InterPro"/>
</dbReference>
<dbReference type="SUPFAM" id="SSF51726">
    <property type="entry name" value="UROD/MetE-like"/>
    <property type="match status" value="1"/>
</dbReference>
<keyword evidence="3" id="KW-1185">Reference proteome</keyword>
<dbReference type="Gene3D" id="3.20.20.210">
    <property type="match status" value="1"/>
</dbReference>
<dbReference type="GeneID" id="37878893"/>
<dbReference type="GO" id="GO:0004853">
    <property type="term" value="F:uroporphyrinogen decarboxylase activity"/>
    <property type="evidence" value="ECO:0007669"/>
    <property type="project" value="InterPro"/>
</dbReference>
<dbReference type="AlphaFoldDB" id="A0A343TM36"/>
<evidence type="ECO:0000313" key="2">
    <source>
        <dbReference type="EMBL" id="AUX10158.1"/>
    </source>
</evidence>
<dbReference type="EMBL" id="CP025066">
    <property type="protein sequence ID" value="AUX10158.1"/>
    <property type="molecule type" value="Genomic_DNA"/>
</dbReference>
<dbReference type="Proteomes" id="UP000263012">
    <property type="component" value="Chromosome"/>
</dbReference>
<sequence length="431" mass="47789">MTHDTDVTLENWETGVGIDFEDEAAREAYQERAGRFATAIRGGEPDRIPTALSATFYPVFHAGITPEKAMNDAAALAAAFEETAYDLEPDAHQLSAALLPSAKMLEILDYQLYAWPGDGASPDTGYQALEDEYMGPEDYEHLMRDPTDFWLRNYMPEIVGALEPFRELPRFTDLVEIPSIHYMAIPFGLPHVQEALETLMEAGEEALRWQEIVGGTTEEIIQSGYPTSFGGFTKAPYDTLGDTLRGTKGVAMDLKRNPDTLLEAVDRLTPIMTEMGIRSAQAAGNPIVFIPLHKGADGFMSDEEFRTFYWPQLREVIDGLTDAGLVPWLFAEGSYDNRLEAVSDLPDGNMVWQFDRTDMRDAKAALGDQAAIAGNVHSSLLNTKEPEDVDEYCRELIEDVGPDGFILAPGVAMDEAEPENVRAMIEAPRKY</sequence>
<dbReference type="KEGG" id="hdf:AArcSl_2537"/>
<dbReference type="Pfam" id="PF01208">
    <property type="entry name" value="URO-D"/>
    <property type="match status" value="1"/>
</dbReference>
<dbReference type="PANTHER" id="PTHR47099:SF1">
    <property type="entry name" value="METHYLCOBAMIDE:COM METHYLTRANSFERASE MTBA"/>
    <property type="match status" value="1"/>
</dbReference>
<organism evidence="2 3">
    <name type="scientific">Halalkaliarchaeum desulfuricum</name>
    <dbReference type="NCBI Taxonomy" id="2055893"/>
    <lineage>
        <taxon>Archaea</taxon>
        <taxon>Methanobacteriati</taxon>
        <taxon>Methanobacteriota</taxon>
        <taxon>Stenosarchaea group</taxon>
        <taxon>Halobacteria</taxon>
        <taxon>Halobacteriales</taxon>
        <taxon>Haloferacaceae</taxon>
        <taxon>Halalkaliarchaeum</taxon>
    </lineage>
</organism>
<dbReference type="OrthoDB" id="108701at2157"/>
<reference evidence="3" key="1">
    <citation type="submission" date="2017-11" db="EMBL/GenBank/DDBJ databases">
        <title>Phenotypic and genomic properties of facultatively anaerobic sulfur-reducing natronoarchaea from hypersaline soda lakes.</title>
        <authorList>
            <person name="Sorokin D.Y."/>
            <person name="Kublanov I.V."/>
            <person name="Roman P."/>
            <person name="Sinninghe Damste J.S."/>
            <person name="Golyshin P.N."/>
            <person name="Rojo D."/>
            <person name="Ciordia S."/>
            <person name="Mena M.D.C."/>
            <person name="Ferrer M."/>
            <person name="Messina E."/>
            <person name="Smedile F."/>
            <person name="La Spada G."/>
            <person name="La Cono V."/>
            <person name="Yakimov M.M."/>
        </authorList>
    </citation>
    <scope>NUCLEOTIDE SEQUENCE [LARGE SCALE GENOMIC DNA]</scope>
    <source>
        <strain evidence="3">AArc-Sl</strain>
    </source>
</reference>
<protein>
    <submittedName>
        <fullName evidence="2">Uroporphyrinogen-III decarboxylase</fullName>
    </submittedName>
</protein>
<feature type="domain" description="Uroporphyrinogen decarboxylase (URO-D)" evidence="1">
    <location>
        <begin position="227"/>
        <end position="431"/>
    </location>
</feature>
<evidence type="ECO:0000259" key="1">
    <source>
        <dbReference type="Pfam" id="PF01208"/>
    </source>
</evidence>
<dbReference type="InterPro" id="IPR038071">
    <property type="entry name" value="UROD/MetE-like_sf"/>
</dbReference>
<dbReference type="PANTHER" id="PTHR47099">
    <property type="entry name" value="METHYLCOBAMIDE:COM METHYLTRANSFERASE MTBA"/>
    <property type="match status" value="1"/>
</dbReference>
<name>A0A343TM36_9EURY</name>
<dbReference type="InterPro" id="IPR052024">
    <property type="entry name" value="Methanogen_methyltrans"/>
</dbReference>
<dbReference type="RefSeq" id="WP_119819945.1">
    <property type="nucleotide sequence ID" value="NZ_CP025066.1"/>
</dbReference>
<proteinExistence type="predicted"/>
<evidence type="ECO:0000313" key="3">
    <source>
        <dbReference type="Proteomes" id="UP000263012"/>
    </source>
</evidence>
<accession>A0A343TM36</accession>
<dbReference type="InterPro" id="IPR000257">
    <property type="entry name" value="Uroporphyrinogen_deCOase"/>
</dbReference>